<gene>
    <name evidence="4" type="ORF">NDU88_006834</name>
</gene>
<dbReference type="Pfam" id="PF01223">
    <property type="entry name" value="Endonuclease_NS"/>
    <property type="match status" value="1"/>
</dbReference>
<dbReference type="SMART" id="SM00477">
    <property type="entry name" value="NUC"/>
    <property type="match status" value="1"/>
</dbReference>
<evidence type="ECO:0000259" key="3">
    <source>
        <dbReference type="SMART" id="SM00892"/>
    </source>
</evidence>
<dbReference type="EMBL" id="JANPWB010000002">
    <property type="protein sequence ID" value="KAJ1211474.1"/>
    <property type="molecule type" value="Genomic_DNA"/>
</dbReference>
<dbReference type="PANTHER" id="PTHR21472">
    <property type="entry name" value="ENDONUCLEASE DOMAIN-CONTAINING 1 PROTEIN ENDOD1"/>
    <property type="match status" value="1"/>
</dbReference>
<organism evidence="4 5">
    <name type="scientific">Pleurodeles waltl</name>
    <name type="common">Iberian ribbed newt</name>
    <dbReference type="NCBI Taxonomy" id="8319"/>
    <lineage>
        <taxon>Eukaryota</taxon>
        <taxon>Metazoa</taxon>
        <taxon>Chordata</taxon>
        <taxon>Craniata</taxon>
        <taxon>Vertebrata</taxon>
        <taxon>Euteleostomi</taxon>
        <taxon>Amphibia</taxon>
        <taxon>Batrachia</taxon>
        <taxon>Caudata</taxon>
        <taxon>Salamandroidea</taxon>
        <taxon>Salamandridae</taxon>
        <taxon>Pleurodelinae</taxon>
        <taxon>Pleurodeles</taxon>
    </lineage>
</organism>
<comment type="caution">
    <text evidence="4">The sequence shown here is derived from an EMBL/GenBank/DDBJ whole genome shotgun (WGS) entry which is preliminary data.</text>
</comment>
<feature type="domain" description="ENPP1-3/EXOG-like endonuclease/phosphodiesterase" evidence="2">
    <location>
        <begin position="82"/>
        <end position="280"/>
    </location>
</feature>
<dbReference type="Proteomes" id="UP001066276">
    <property type="component" value="Chromosome 1_2"/>
</dbReference>
<dbReference type="InterPro" id="IPR020821">
    <property type="entry name" value="ENPP1-3/EXOG-like_nuc-like"/>
</dbReference>
<dbReference type="PROSITE" id="PS51257">
    <property type="entry name" value="PROKAR_LIPOPROTEIN"/>
    <property type="match status" value="1"/>
</dbReference>
<feature type="domain" description="DNA/RNA non-specific endonuclease/pyrophosphatase/phosphodiesterase" evidence="3">
    <location>
        <begin position="81"/>
        <end position="295"/>
    </location>
</feature>
<evidence type="ECO:0000313" key="4">
    <source>
        <dbReference type="EMBL" id="KAJ1211474.1"/>
    </source>
</evidence>
<dbReference type="Gene3D" id="3.40.570.10">
    <property type="entry name" value="Extracellular Endonuclease, subunit A"/>
    <property type="match status" value="1"/>
</dbReference>
<evidence type="ECO:0000256" key="1">
    <source>
        <dbReference type="SAM" id="SignalP"/>
    </source>
</evidence>
<dbReference type="InterPro" id="IPR044925">
    <property type="entry name" value="His-Me_finger_sf"/>
</dbReference>
<feature type="signal peptide" evidence="1">
    <location>
        <begin position="1"/>
        <end position="41"/>
    </location>
</feature>
<dbReference type="InterPro" id="IPR001604">
    <property type="entry name" value="Endo_G_ENPP1-like_dom"/>
</dbReference>
<dbReference type="GO" id="GO:0016787">
    <property type="term" value="F:hydrolase activity"/>
    <property type="evidence" value="ECO:0007669"/>
    <property type="project" value="InterPro"/>
</dbReference>
<evidence type="ECO:0000313" key="5">
    <source>
        <dbReference type="Proteomes" id="UP001066276"/>
    </source>
</evidence>
<evidence type="ECO:0008006" key="6">
    <source>
        <dbReference type="Google" id="ProtNLM"/>
    </source>
</evidence>
<dbReference type="GO" id="GO:0046872">
    <property type="term" value="F:metal ion binding"/>
    <property type="evidence" value="ECO:0007669"/>
    <property type="project" value="InterPro"/>
</dbReference>
<feature type="chain" id="PRO_5043809742" description="Endonuclease domain-containing 1 protein" evidence="1">
    <location>
        <begin position="42"/>
        <end position="296"/>
    </location>
</feature>
<dbReference type="InterPro" id="IPR044929">
    <property type="entry name" value="DNA/RNA_non-sp_Endonuclease_sf"/>
</dbReference>
<dbReference type="SUPFAM" id="SSF54060">
    <property type="entry name" value="His-Me finger endonucleases"/>
    <property type="match status" value="1"/>
</dbReference>
<protein>
    <recommendedName>
        <fullName evidence="6">Endonuclease domain-containing 1 protein</fullName>
    </recommendedName>
</protein>
<dbReference type="GO" id="GO:0003676">
    <property type="term" value="F:nucleic acid binding"/>
    <property type="evidence" value="ECO:0007669"/>
    <property type="project" value="InterPro"/>
</dbReference>
<sequence length="296" mass="33452">MKDINGGRGCTWSRGKIFTSFIMFHLALLLLALSCYTLADAKVLLEDKFTPTYCSCFFYKGTEPTGIIPPDGARICQRFANKYRFATVYDRKRRIPTYSAYIYEAKMSVRTKWMIEPQLVSQSYSETMELERSTKIPKKLLRESQAVDEDYKSASKTYDRGHINPSLHHNDGFDSKATFTLTNVVPQNRILNQGAWKKYEEDTIRNRAEGCSRTYAIVGAIPGNNAIANRVNIPGYLWAAACCTMANHTVRAWAVIAENSNKNKVDPITIQSLEAQISQSTGGSVRLFHDDCPRNV</sequence>
<dbReference type="SMART" id="SM00892">
    <property type="entry name" value="Endonuclease_NS"/>
    <property type="match status" value="1"/>
</dbReference>
<dbReference type="AlphaFoldDB" id="A0AAV7WBS2"/>
<dbReference type="InterPro" id="IPR039015">
    <property type="entry name" value="ENDOD1"/>
</dbReference>
<dbReference type="PANTHER" id="PTHR21472:SF26">
    <property type="entry name" value="ENDONUCLEASE DOMAIN CONTAINING 1"/>
    <property type="match status" value="1"/>
</dbReference>
<evidence type="ECO:0000259" key="2">
    <source>
        <dbReference type="SMART" id="SM00477"/>
    </source>
</evidence>
<reference evidence="4" key="1">
    <citation type="journal article" date="2022" name="bioRxiv">
        <title>Sequencing and chromosome-scale assembly of the giantPleurodeles waltlgenome.</title>
        <authorList>
            <person name="Brown T."/>
            <person name="Elewa A."/>
            <person name="Iarovenko S."/>
            <person name="Subramanian E."/>
            <person name="Araus A.J."/>
            <person name="Petzold A."/>
            <person name="Susuki M."/>
            <person name="Suzuki K.-i.T."/>
            <person name="Hayashi T."/>
            <person name="Toyoda A."/>
            <person name="Oliveira C."/>
            <person name="Osipova E."/>
            <person name="Leigh N.D."/>
            <person name="Simon A."/>
            <person name="Yun M.H."/>
        </authorList>
    </citation>
    <scope>NUCLEOTIDE SEQUENCE</scope>
    <source>
        <strain evidence="4">20211129_DDA</strain>
        <tissue evidence="4">Liver</tissue>
    </source>
</reference>
<accession>A0AAV7WBS2</accession>
<keyword evidence="5" id="KW-1185">Reference proteome</keyword>
<name>A0AAV7WBS2_PLEWA</name>
<proteinExistence type="predicted"/>
<keyword evidence="1" id="KW-0732">Signal</keyword>